<name>A5CDG1_ORITB</name>
<proteinExistence type="predicted"/>
<evidence type="ECO:0000313" key="1">
    <source>
        <dbReference type="EMBL" id="CAM79887.1"/>
    </source>
</evidence>
<dbReference type="EMBL" id="AM494475">
    <property type="protein sequence ID" value="CAM79887.1"/>
    <property type="molecule type" value="Genomic_DNA"/>
</dbReference>
<dbReference type="AlphaFoldDB" id="A5CDG1"/>
<dbReference type="HOGENOM" id="CLU_1553735_0_0_5"/>
<protein>
    <submittedName>
        <fullName evidence="1">Uncharacterized protein</fullName>
    </submittedName>
</protein>
<dbReference type="KEGG" id="ots:OTBS_0821"/>
<dbReference type="Proteomes" id="UP000001565">
    <property type="component" value="Chromosome"/>
</dbReference>
<organism evidence="1 2">
    <name type="scientific">Orientia tsutsugamushi (strain Boryong)</name>
    <name type="common">Rickettsia tsutsugamushi</name>
    <dbReference type="NCBI Taxonomy" id="357244"/>
    <lineage>
        <taxon>Bacteria</taxon>
        <taxon>Pseudomonadati</taxon>
        <taxon>Pseudomonadota</taxon>
        <taxon>Alphaproteobacteria</taxon>
        <taxon>Rickettsiales</taxon>
        <taxon>Rickettsiaceae</taxon>
        <taxon>Rickettsieae</taxon>
        <taxon>Orientia</taxon>
    </lineage>
</organism>
<reference evidence="1 2" key="1">
    <citation type="journal article" date="2007" name="Proc. Natl. Acad. Sci. U.S.A.">
        <title>The Orientia tsutsugamushi genome reveals massive proliferation of conjugative type IV secretion system and host-cell interaction genes.</title>
        <authorList>
            <person name="Cho N.-H."/>
            <person name="Kim H.-R."/>
            <person name="Lee J.-H."/>
            <person name="Kim S.-Y."/>
            <person name="Kim J."/>
            <person name="Cha S."/>
            <person name="Kim S.-Y."/>
            <person name="Darby A.C."/>
            <person name="Fuxelius H.-H."/>
            <person name="Yin J."/>
            <person name="Kim J.H."/>
            <person name="Kim J."/>
            <person name="Lee S.J."/>
            <person name="Koh Y.-S."/>
            <person name="Jang W.-J."/>
            <person name="Park K.-H."/>
            <person name="Andersson S.G.E."/>
            <person name="Choi M.-S."/>
            <person name="Kim I.-S."/>
        </authorList>
    </citation>
    <scope>NUCLEOTIDE SEQUENCE [LARGE SCALE GENOMIC DNA]</scope>
    <source>
        <strain evidence="1 2">Boryong</strain>
    </source>
</reference>
<gene>
    <name evidence="1" type="ordered locus">OTBS_0821</name>
</gene>
<accession>A5CDG1</accession>
<sequence length="172" mass="20215">MVMYKANFSNSLEVVKVAIDRLSAGRNMNDTFLIGWSVDEYLNAYKQSKNYSKVTHIVYQSPQGIYYVIFDYFDCKKKIWNMLYAYTEFNNRMKIIRYQNDISIVFNNLKKNAYLELEKVSYDKSITCDNTSVLNADDFIKLSYNESNDIDSEEKLYIGMNSETYIPKCVIS</sequence>
<evidence type="ECO:0000313" key="2">
    <source>
        <dbReference type="Proteomes" id="UP000001565"/>
    </source>
</evidence>